<comment type="caution">
    <text evidence="1">The sequence shown here is derived from an EMBL/GenBank/DDBJ whole genome shotgun (WGS) entry which is preliminary data.</text>
</comment>
<dbReference type="RefSeq" id="WP_322611351.1">
    <property type="nucleotide sequence ID" value="NZ_JAXLNX010000007.1"/>
</dbReference>
<accession>A0ABU5NFR0</accession>
<organism evidence="1 2">
    <name type="scientific">Lysinibacillus irui</name>
    <dbReference type="NCBI Taxonomy" id="2998077"/>
    <lineage>
        <taxon>Bacteria</taxon>
        <taxon>Bacillati</taxon>
        <taxon>Bacillota</taxon>
        <taxon>Bacilli</taxon>
        <taxon>Bacillales</taxon>
        <taxon>Bacillaceae</taxon>
        <taxon>Lysinibacillus</taxon>
    </lineage>
</organism>
<reference evidence="1 2" key="1">
    <citation type="submission" date="2023-12" db="EMBL/GenBank/DDBJ databases">
        <title>Genome comparison identifies genes involved in endophytic behavior of Lysinibacillus irui and provides insights into its role as a plant-growth promoting bacterium.</title>
        <authorList>
            <person name="Hilario S."/>
            <person name="Matos I."/>
            <person name="Goncalves M.F.M."/>
            <person name="Pardo C.A."/>
            <person name="Santos M.J."/>
        </authorList>
    </citation>
    <scope>NUCLEOTIDE SEQUENCE [LARGE SCALE GENOMIC DNA]</scope>
    <source>
        <strain evidence="1 2">B3</strain>
    </source>
</reference>
<name>A0ABU5NFR0_9BACI</name>
<evidence type="ECO:0000313" key="1">
    <source>
        <dbReference type="EMBL" id="MEA0974874.1"/>
    </source>
</evidence>
<sequence>MDYKYQYKVTFYFDEGMNDEYKIKSNVEEEDFIEEISKGFNEKSYYTFTETEDYTTVLIRTKDVYKVVIDQEFILFDK</sequence>
<dbReference type="Proteomes" id="UP001289615">
    <property type="component" value="Unassembled WGS sequence"/>
</dbReference>
<gene>
    <name evidence="1" type="ORF">U6C28_01095</name>
</gene>
<evidence type="ECO:0000313" key="2">
    <source>
        <dbReference type="Proteomes" id="UP001289615"/>
    </source>
</evidence>
<dbReference type="EMBL" id="JAXUIA010000001">
    <property type="protein sequence ID" value="MEA0974874.1"/>
    <property type="molecule type" value="Genomic_DNA"/>
</dbReference>
<protein>
    <submittedName>
        <fullName evidence="1">Uncharacterized protein</fullName>
    </submittedName>
</protein>
<proteinExistence type="predicted"/>
<keyword evidence="2" id="KW-1185">Reference proteome</keyword>